<gene>
    <name evidence="2" type="ORF">C2845_PM11G30170</name>
</gene>
<feature type="signal peptide" evidence="1">
    <location>
        <begin position="1"/>
        <end position="21"/>
    </location>
</feature>
<sequence>MRWRIGGTAAWKLLLSRQVQIGCVGGGSRRRCRLQVRARGGAAACRVAARRGHARELPDKNCTFAHRHHQALQSIKNQRGSALSRSHQSITSPSKSHLAAAVALATLLAANATVETTCNAAAGTDARVDYGFCVSELSKVAGRMPSWPGRRSPAWTRRRGKRWGRLHGYHRSHQVMHSEFTCSFL</sequence>
<dbReference type="AlphaFoldDB" id="A0A3L6RXI2"/>
<evidence type="ECO:0000256" key="1">
    <source>
        <dbReference type="SAM" id="SignalP"/>
    </source>
</evidence>
<keyword evidence="1" id="KW-0732">Signal</keyword>
<dbReference type="STRING" id="4540.A0A3L6RXI2"/>
<evidence type="ECO:0000313" key="2">
    <source>
        <dbReference type="EMBL" id="RLN09964.1"/>
    </source>
</evidence>
<proteinExistence type="predicted"/>
<protein>
    <submittedName>
        <fullName evidence="2">Invertase inhibitor</fullName>
    </submittedName>
</protein>
<organism evidence="2 3">
    <name type="scientific">Panicum miliaceum</name>
    <name type="common">Proso millet</name>
    <name type="synonym">Broomcorn millet</name>
    <dbReference type="NCBI Taxonomy" id="4540"/>
    <lineage>
        <taxon>Eukaryota</taxon>
        <taxon>Viridiplantae</taxon>
        <taxon>Streptophyta</taxon>
        <taxon>Embryophyta</taxon>
        <taxon>Tracheophyta</taxon>
        <taxon>Spermatophyta</taxon>
        <taxon>Magnoliopsida</taxon>
        <taxon>Liliopsida</taxon>
        <taxon>Poales</taxon>
        <taxon>Poaceae</taxon>
        <taxon>PACMAD clade</taxon>
        <taxon>Panicoideae</taxon>
        <taxon>Panicodae</taxon>
        <taxon>Paniceae</taxon>
        <taxon>Panicinae</taxon>
        <taxon>Panicum</taxon>
        <taxon>Panicum sect. Panicum</taxon>
    </lineage>
</organism>
<feature type="chain" id="PRO_5018150118" evidence="1">
    <location>
        <begin position="22"/>
        <end position="185"/>
    </location>
</feature>
<evidence type="ECO:0000313" key="3">
    <source>
        <dbReference type="Proteomes" id="UP000275267"/>
    </source>
</evidence>
<name>A0A3L6RXI2_PANMI</name>
<dbReference type="Proteomes" id="UP000275267">
    <property type="component" value="Unassembled WGS sequence"/>
</dbReference>
<keyword evidence="3" id="KW-1185">Reference proteome</keyword>
<accession>A0A3L6RXI2</accession>
<reference evidence="3" key="1">
    <citation type="journal article" date="2019" name="Nat. Commun.">
        <title>The genome of broomcorn millet.</title>
        <authorList>
            <person name="Zou C."/>
            <person name="Miki D."/>
            <person name="Li D."/>
            <person name="Tang Q."/>
            <person name="Xiao L."/>
            <person name="Rajput S."/>
            <person name="Deng P."/>
            <person name="Jia W."/>
            <person name="Huang R."/>
            <person name="Zhang M."/>
            <person name="Sun Y."/>
            <person name="Hu J."/>
            <person name="Fu X."/>
            <person name="Schnable P.S."/>
            <person name="Li F."/>
            <person name="Zhang H."/>
            <person name="Feng B."/>
            <person name="Zhu X."/>
            <person name="Liu R."/>
            <person name="Schnable J.C."/>
            <person name="Zhu J.-K."/>
            <person name="Zhang H."/>
        </authorList>
    </citation>
    <scope>NUCLEOTIDE SEQUENCE [LARGE SCALE GENOMIC DNA]</scope>
</reference>
<dbReference type="EMBL" id="PQIB02000007">
    <property type="protein sequence ID" value="RLN09964.1"/>
    <property type="molecule type" value="Genomic_DNA"/>
</dbReference>
<comment type="caution">
    <text evidence="2">The sequence shown here is derived from an EMBL/GenBank/DDBJ whole genome shotgun (WGS) entry which is preliminary data.</text>
</comment>